<evidence type="ECO:0000313" key="1">
    <source>
        <dbReference type="EMBL" id="GMS83043.1"/>
    </source>
</evidence>
<reference evidence="1" key="1">
    <citation type="submission" date="2023-10" db="EMBL/GenBank/DDBJ databases">
        <title>Genome assembly of Pristionchus species.</title>
        <authorList>
            <person name="Yoshida K."/>
            <person name="Sommer R.J."/>
        </authorList>
    </citation>
    <scope>NUCLEOTIDE SEQUENCE</scope>
    <source>
        <strain evidence="1">RS0144</strain>
    </source>
</reference>
<keyword evidence="2" id="KW-1185">Reference proteome</keyword>
<dbReference type="AlphaFoldDB" id="A0AAV5SIY8"/>
<proteinExistence type="predicted"/>
<gene>
    <name evidence="1" type="ORF">PENTCL1PPCAC_5218</name>
</gene>
<evidence type="ECO:0000313" key="2">
    <source>
        <dbReference type="Proteomes" id="UP001432027"/>
    </source>
</evidence>
<dbReference type="EMBL" id="BTSX01000002">
    <property type="protein sequence ID" value="GMS83043.1"/>
    <property type="molecule type" value="Genomic_DNA"/>
</dbReference>
<organism evidence="1 2">
    <name type="scientific">Pristionchus entomophagus</name>
    <dbReference type="NCBI Taxonomy" id="358040"/>
    <lineage>
        <taxon>Eukaryota</taxon>
        <taxon>Metazoa</taxon>
        <taxon>Ecdysozoa</taxon>
        <taxon>Nematoda</taxon>
        <taxon>Chromadorea</taxon>
        <taxon>Rhabditida</taxon>
        <taxon>Rhabditina</taxon>
        <taxon>Diplogasteromorpha</taxon>
        <taxon>Diplogasteroidea</taxon>
        <taxon>Neodiplogasteridae</taxon>
        <taxon>Pristionchus</taxon>
    </lineage>
</organism>
<accession>A0AAV5SIY8</accession>
<comment type="caution">
    <text evidence="1">The sequence shown here is derived from an EMBL/GenBank/DDBJ whole genome shotgun (WGS) entry which is preliminary data.</text>
</comment>
<feature type="non-terminal residue" evidence="1">
    <location>
        <position position="1"/>
    </location>
</feature>
<name>A0AAV5SIY8_9BILA</name>
<dbReference type="Proteomes" id="UP001432027">
    <property type="component" value="Unassembled WGS sequence"/>
</dbReference>
<protein>
    <submittedName>
        <fullName evidence="1">Uncharacterized protein</fullName>
    </submittedName>
</protein>
<sequence>QTQIWTKDTDYTKLNDESKRVVVRPGCMATLWLHAHHWRTQRNALDYAFTEDRKHTWKCPEMKDLHNIEWGEYDVKTHASGTADAGDLINGLTRLECMCDPLRTDPRKKQERQDCTKHHLFNDETNRCEWSLEQNICGEIENSGGVRMRLAIPNWPLKKRYDVNLEHAGLTDF</sequence>
<feature type="non-terminal residue" evidence="1">
    <location>
        <position position="173"/>
    </location>
</feature>